<dbReference type="InterPro" id="IPR029058">
    <property type="entry name" value="AB_hydrolase_fold"/>
</dbReference>
<accession>A0A8D8JFS6</accession>
<reference evidence="1" key="1">
    <citation type="submission" date="2021-05" db="EMBL/GenBank/DDBJ databases">
        <authorList>
            <person name="Alioto T."/>
            <person name="Alioto T."/>
            <person name="Gomez Garrido J."/>
        </authorList>
    </citation>
    <scope>NUCLEOTIDE SEQUENCE</scope>
</reference>
<organism evidence="1">
    <name type="scientific">Culex pipiens</name>
    <name type="common">House mosquito</name>
    <dbReference type="NCBI Taxonomy" id="7175"/>
    <lineage>
        <taxon>Eukaryota</taxon>
        <taxon>Metazoa</taxon>
        <taxon>Ecdysozoa</taxon>
        <taxon>Arthropoda</taxon>
        <taxon>Hexapoda</taxon>
        <taxon>Insecta</taxon>
        <taxon>Pterygota</taxon>
        <taxon>Neoptera</taxon>
        <taxon>Endopterygota</taxon>
        <taxon>Diptera</taxon>
        <taxon>Nematocera</taxon>
        <taxon>Culicoidea</taxon>
        <taxon>Culicidae</taxon>
        <taxon>Culicinae</taxon>
        <taxon>Culicini</taxon>
        <taxon>Culex</taxon>
        <taxon>Culex</taxon>
    </lineage>
</organism>
<sequence length="141" mass="15939">MPVAMHVCNLLPFMQPFQLLKYELSFPAYTSKPRTNRNPANNTLPTPVSLSLSFSFSIYLDLCSHRRSWWFWAESVAERGTQSFHSVRCKSWGDFKEGKVDRSGQVVHMGIDCSSDAKGDYYLQTNGSPPYSKGVSGAKFE</sequence>
<dbReference type="AlphaFoldDB" id="A0A8D8JFS6"/>
<dbReference type="InterPro" id="IPR000734">
    <property type="entry name" value="TAG_lipase"/>
</dbReference>
<dbReference type="SUPFAM" id="SSF53474">
    <property type="entry name" value="alpha/beta-Hydrolases"/>
    <property type="match status" value="1"/>
</dbReference>
<dbReference type="GO" id="GO:0016298">
    <property type="term" value="F:lipase activity"/>
    <property type="evidence" value="ECO:0007669"/>
    <property type="project" value="InterPro"/>
</dbReference>
<proteinExistence type="predicted"/>
<dbReference type="GO" id="GO:0016042">
    <property type="term" value="P:lipid catabolic process"/>
    <property type="evidence" value="ECO:0007669"/>
    <property type="project" value="TreeGrafter"/>
</dbReference>
<dbReference type="GO" id="GO:0005615">
    <property type="term" value="C:extracellular space"/>
    <property type="evidence" value="ECO:0007669"/>
    <property type="project" value="TreeGrafter"/>
</dbReference>
<evidence type="ECO:0000313" key="1">
    <source>
        <dbReference type="EMBL" id="CAG6569657.1"/>
    </source>
</evidence>
<protein>
    <submittedName>
        <fullName evidence="1">(northern house mosquito) hypothetical protein</fullName>
    </submittedName>
</protein>
<dbReference type="PANTHER" id="PTHR11610">
    <property type="entry name" value="LIPASE"/>
    <property type="match status" value="1"/>
</dbReference>
<dbReference type="Gene3D" id="3.40.50.1820">
    <property type="entry name" value="alpha/beta hydrolase"/>
    <property type="match status" value="1"/>
</dbReference>
<dbReference type="EMBL" id="HBUE01176659">
    <property type="protein sequence ID" value="CAG6518125.1"/>
    <property type="molecule type" value="Transcribed_RNA"/>
</dbReference>
<name>A0A8D8JFS6_CULPI</name>
<dbReference type="EMBL" id="HBUE01282177">
    <property type="protein sequence ID" value="CAG6569657.1"/>
    <property type="molecule type" value="Transcribed_RNA"/>
</dbReference>
<dbReference type="PANTHER" id="PTHR11610:SF37">
    <property type="entry name" value="GH01208P"/>
    <property type="match status" value="1"/>
</dbReference>
<dbReference type="GO" id="GO:0017171">
    <property type="term" value="F:serine hydrolase activity"/>
    <property type="evidence" value="ECO:0007669"/>
    <property type="project" value="TreeGrafter"/>
</dbReference>